<dbReference type="PRINTS" id="PR00864">
    <property type="entry name" value="PREPILNPTASE"/>
</dbReference>
<dbReference type="InterPro" id="IPR014032">
    <property type="entry name" value="Peptidase_A24A_bac"/>
</dbReference>
<feature type="transmembrane region" description="Helical" evidence="3">
    <location>
        <begin position="95"/>
        <end position="122"/>
    </location>
</feature>
<dbReference type="InterPro" id="IPR000045">
    <property type="entry name" value="Prepilin_IV_endopep_pep"/>
</dbReference>
<dbReference type="GO" id="GO:0004190">
    <property type="term" value="F:aspartic-type endopeptidase activity"/>
    <property type="evidence" value="ECO:0007669"/>
    <property type="project" value="InterPro"/>
</dbReference>
<sequence length="153" mass="15968">MADGWFWLLLVPLLGTVAWVDARTGRIPNACNAAIAALGLFAALEIGTSLATERLIDALVVGLVLLLLRAAYRLWRGRVGLGLGDVKFLAAATLWTGLGALPLVLLLACLSALGMVAVLKLAGHQVSGGMRLRFGPHLAGALGLVLLIDRLIA</sequence>
<evidence type="ECO:0000256" key="2">
    <source>
        <dbReference type="RuleBase" id="RU003793"/>
    </source>
</evidence>
<feature type="domain" description="Prepilin type IV endopeptidase peptidase" evidence="4">
    <location>
        <begin position="8"/>
        <end position="114"/>
    </location>
</feature>
<gene>
    <name evidence="5" type="ORF">NS226_15700</name>
</gene>
<comment type="similarity">
    <text evidence="1 2">Belongs to the peptidase A24 family.</text>
</comment>
<feature type="transmembrane region" description="Helical" evidence="3">
    <location>
        <begin position="32"/>
        <end position="51"/>
    </location>
</feature>
<keyword evidence="3" id="KW-1133">Transmembrane helix</keyword>
<feature type="transmembrane region" description="Helical" evidence="3">
    <location>
        <begin position="58"/>
        <end position="75"/>
    </location>
</feature>
<dbReference type="Pfam" id="PF01478">
    <property type="entry name" value="Peptidase_A24"/>
    <property type="match status" value="1"/>
</dbReference>
<evidence type="ECO:0000313" key="5">
    <source>
        <dbReference type="EMBL" id="KTQ91219.1"/>
    </source>
</evidence>
<dbReference type="InterPro" id="IPR050882">
    <property type="entry name" value="Prepilin_peptidase/N-MTase"/>
</dbReference>
<dbReference type="PANTHER" id="PTHR30487">
    <property type="entry name" value="TYPE 4 PREPILIN-LIKE PROTEINS LEADER PEPTIDE-PROCESSING ENZYME"/>
    <property type="match status" value="1"/>
</dbReference>
<organism evidence="5 6">
    <name type="scientific">Aureimonas ureilytica</name>
    <dbReference type="NCBI Taxonomy" id="401562"/>
    <lineage>
        <taxon>Bacteria</taxon>
        <taxon>Pseudomonadati</taxon>
        <taxon>Pseudomonadota</taxon>
        <taxon>Alphaproteobacteria</taxon>
        <taxon>Hyphomicrobiales</taxon>
        <taxon>Aurantimonadaceae</taxon>
        <taxon>Aureimonas</taxon>
    </lineage>
</organism>
<keyword evidence="3" id="KW-0812">Transmembrane</keyword>
<dbReference type="GO" id="GO:0005886">
    <property type="term" value="C:plasma membrane"/>
    <property type="evidence" value="ECO:0007669"/>
    <property type="project" value="TreeGrafter"/>
</dbReference>
<name>A0A175R594_9HYPH</name>
<evidence type="ECO:0000256" key="3">
    <source>
        <dbReference type="SAM" id="Phobius"/>
    </source>
</evidence>
<accession>A0A175R594</accession>
<dbReference type="PATRIC" id="fig|401562.3.peg.2851"/>
<dbReference type="EMBL" id="LDPZ01000034">
    <property type="protein sequence ID" value="KTQ91219.1"/>
    <property type="molecule type" value="Genomic_DNA"/>
</dbReference>
<feature type="transmembrane region" description="Helical" evidence="3">
    <location>
        <begin position="134"/>
        <end position="152"/>
    </location>
</feature>
<dbReference type="STRING" id="401562.NS365_02770"/>
<dbReference type="Proteomes" id="UP000078272">
    <property type="component" value="Unassembled WGS sequence"/>
</dbReference>
<evidence type="ECO:0000259" key="4">
    <source>
        <dbReference type="Pfam" id="PF01478"/>
    </source>
</evidence>
<protein>
    <recommendedName>
        <fullName evidence="4">Prepilin type IV endopeptidase peptidase domain-containing protein</fullName>
    </recommendedName>
</protein>
<dbReference type="RefSeq" id="WP_058635764.1">
    <property type="nucleotide sequence ID" value="NZ_LDPZ01000034.1"/>
</dbReference>
<dbReference type="AlphaFoldDB" id="A0A175R594"/>
<reference evidence="5 6" key="1">
    <citation type="journal article" date="2016" name="Front. Microbiol.">
        <title>Genomic Resource of Rice Seed Associated Bacteria.</title>
        <authorList>
            <person name="Midha S."/>
            <person name="Bansal K."/>
            <person name="Sharma S."/>
            <person name="Kumar N."/>
            <person name="Patil P.P."/>
            <person name="Chaudhry V."/>
            <person name="Patil P.B."/>
        </authorList>
    </citation>
    <scope>NUCLEOTIDE SEQUENCE [LARGE SCALE GENOMIC DNA]</scope>
    <source>
        <strain evidence="5 6">NS226</strain>
    </source>
</reference>
<dbReference type="GO" id="GO:0006465">
    <property type="term" value="P:signal peptide processing"/>
    <property type="evidence" value="ECO:0007669"/>
    <property type="project" value="TreeGrafter"/>
</dbReference>
<evidence type="ECO:0000256" key="1">
    <source>
        <dbReference type="ARBA" id="ARBA00005801"/>
    </source>
</evidence>
<evidence type="ECO:0000313" key="6">
    <source>
        <dbReference type="Proteomes" id="UP000078272"/>
    </source>
</evidence>
<dbReference type="Gene3D" id="1.20.120.1220">
    <property type="match status" value="1"/>
</dbReference>
<dbReference type="PANTHER" id="PTHR30487:SF0">
    <property type="entry name" value="PREPILIN LEADER PEPTIDASE_N-METHYLTRANSFERASE-RELATED"/>
    <property type="match status" value="1"/>
</dbReference>
<comment type="caution">
    <text evidence="5">The sequence shown here is derived from an EMBL/GenBank/DDBJ whole genome shotgun (WGS) entry which is preliminary data.</text>
</comment>
<proteinExistence type="inferred from homology"/>
<keyword evidence="3" id="KW-0472">Membrane</keyword>